<comment type="caution">
    <text evidence="2">The sequence shown here is derived from an EMBL/GenBank/DDBJ whole genome shotgun (WGS) entry which is preliminary data.</text>
</comment>
<sequence length="323" mass="35777">SADLLDLNEPERILSFTPTIQPTETESEFEPYVNNRLGISLLAPTGWTVQEPQKTSPDVPDVVFVGPKAGEINPVISIGIMSTGGKTLQQVIDERRTLIQPVIDEGNLEILSDEVTVVNGREAWVVEATGVFPSGSDTIDIKFAEVMIHTFEKIYIITYTNVEEDFETHKVKYEKVINSFSIQGDGTQPLSLVSEDKTSQEEGGGCLIATATFGSELAPQVQQLRELRDETVLQTESGTAFMKQFNQFYYSFSPTIADLERENPVFKEAVKVTITPLLATLSILNHVDIDSEQEMLGYGIGIILMNVGMYFVAPAVVIHRLRK</sequence>
<dbReference type="NCBIfam" id="NF041770">
    <property type="entry name" value="CFI_box_CTERM"/>
    <property type="match status" value="1"/>
</dbReference>
<dbReference type="EMBL" id="LAZR01012883">
    <property type="protein sequence ID" value="KKM24645.1"/>
    <property type="molecule type" value="Genomic_DNA"/>
</dbReference>
<dbReference type="Pfam" id="PF18933">
    <property type="entry name" value="PsbP_2"/>
    <property type="match status" value="1"/>
</dbReference>
<keyword evidence="1" id="KW-0472">Membrane</keyword>
<feature type="transmembrane region" description="Helical" evidence="1">
    <location>
        <begin position="295"/>
        <end position="318"/>
    </location>
</feature>
<evidence type="ECO:0000313" key="2">
    <source>
        <dbReference type="EMBL" id="KKM24645.1"/>
    </source>
</evidence>
<proteinExistence type="predicted"/>
<gene>
    <name evidence="2" type="ORF">LCGC14_1603050</name>
</gene>
<dbReference type="AlphaFoldDB" id="A0A0F9LAN4"/>
<feature type="non-terminal residue" evidence="2">
    <location>
        <position position="1"/>
    </location>
</feature>
<organism evidence="2">
    <name type="scientific">marine sediment metagenome</name>
    <dbReference type="NCBI Taxonomy" id="412755"/>
    <lineage>
        <taxon>unclassified sequences</taxon>
        <taxon>metagenomes</taxon>
        <taxon>ecological metagenomes</taxon>
    </lineage>
</organism>
<name>A0A0F9LAN4_9ZZZZ</name>
<protein>
    <submittedName>
        <fullName evidence="2">Uncharacterized protein</fullName>
    </submittedName>
</protein>
<evidence type="ECO:0000256" key="1">
    <source>
        <dbReference type="SAM" id="Phobius"/>
    </source>
</evidence>
<keyword evidence="1" id="KW-0812">Transmembrane</keyword>
<reference evidence="2" key="1">
    <citation type="journal article" date="2015" name="Nature">
        <title>Complex archaea that bridge the gap between prokaryotes and eukaryotes.</title>
        <authorList>
            <person name="Spang A."/>
            <person name="Saw J.H."/>
            <person name="Jorgensen S.L."/>
            <person name="Zaremba-Niedzwiedzka K."/>
            <person name="Martijn J."/>
            <person name="Lind A.E."/>
            <person name="van Eijk R."/>
            <person name="Schleper C."/>
            <person name="Guy L."/>
            <person name="Ettema T.J."/>
        </authorList>
    </citation>
    <scope>NUCLEOTIDE SEQUENCE</scope>
</reference>
<accession>A0A0F9LAN4</accession>
<dbReference type="InterPro" id="IPR049886">
    <property type="entry name" value="CFI_box_CTERM_dom"/>
</dbReference>
<dbReference type="Gene3D" id="3.40.1000.10">
    <property type="entry name" value="Mog1/PsbP, alpha/beta/alpha sandwich"/>
    <property type="match status" value="1"/>
</dbReference>
<keyword evidence="1" id="KW-1133">Transmembrane helix</keyword>